<reference evidence="11" key="1">
    <citation type="journal article" date="2014" name="Int. J. Syst. Evol. Microbiol.">
        <title>Complete genome sequence of Corynebacterium casei LMG S-19264T (=DSM 44701T), isolated from a smear-ripened cheese.</title>
        <authorList>
            <consortium name="US DOE Joint Genome Institute (JGI-PGF)"/>
            <person name="Walter F."/>
            <person name="Albersmeier A."/>
            <person name="Kalinowski J."/>
            <person name="Ruckert C."/>
        </authorList>
    </citation>
    <scope>NUCLEOTIDE SEQUENCE</scope>
    <source>
        <strain evidence="11">CGMCC 1.15254</strain>
    </source>
</reference>
<dbReference type="RefSeq" id="WP_188663350.1">
    <property type="nucleotide sequence ID" value="NZ_BMHV01000008.1"/>
</dbReference>
<dbReference type="GO" id="GO:0005886">
    <property type="term" value="C:plasma membrane"/>
    <property type="evidence" value="ECO:0007669"/>
    <property type="project" value="UniProtKB-SubCell"/>
</dbReference>
<feature type="domain" description="POTRA" evidence="10">
    <location>
        <begin position="69"/>
        <end position="137"/>
    </location>
</feature>
<evidence type="ECO:0000256" key="7">
    <source>
        <dbReference type="ARBA" id="ARBA00023136"/>
    </source>
</evidence>
<keyword evidence="5 9" id="KW-0812">Transmembrane</keyword>
<dbReference type="InterPro" id="IPR013685">
    <property type="entry name" value="POTRA_FtsQ_type"/>
</dbReference>
<evidence type="ECO:0000259" key="10">
    <source>
        <dbReference type="PROSITE" id="PS51779"/>
    </source>
</evidence>
<keyword evidence="6 9" id="KW-1133">Transmembrane helix</keyword>
<dbReference type="HAMAP" id="MF_00911">
    <property type="entry name" value="FtsQ_subfam"/>
    <property type="match status" value="1"/>
</dbReference>
<keyword evidence="7 9" id="KW-0472">Membrane</keyword>
<proteinExistence type="inferred from homology"/>
<evidence type="ECO:0000313" key="11">
    <source>
        <dbReference type="EMBL" id="GGF61850.1"/>
    </source>
</evidence>
<evidence type="ECO:0000256" key="5">
    <source>
        <dbReference type="ARBA" id="ARBA00022692"/>
    </source>
</evidence>
<keyword evidence="2 9" id="KW-1003">Cell membrane</keyword>
<evidence type="ECO:0000256" key="9">
    <source>
        <dbReference type="HAMAP-Rule" id="MF_00911"/>
    </source>
</evidence>
<evidence type="ECO:0000256" key="8">
    <source>
        <dbReference type="ARBA" id="ARBA00023306"/>
    </source>
</evidence>
<keyword evidence="3 9" id="KW-0997">Cell inner membrane</keyword>
<evidence type="ECO:0000256" key="6">
    <source>
        <dbReference type="ARBA" id="ARBA00022989"/>
    </source>
</evidence>
<comment type="similarity">
    <text evidence="9">Belongs to the FtsQ/DivIB family. FtsQ subfamily.</text>
</comment>
<evidence type="ECO:0000313" key="12">
    <source>
        <dbReference type="Proteomes" id="UP000632498"/>
    </source>
</evidence>
<gene>
    <name evidence="9" type="primary">ftsQ</name>
    <name evidence="11" type="ORF">GCM10011332_14650</name>
</gene>
<dbReference type="PANTHER" id="PTHR35851">
    <property type="entry name" value="CELL DIVISION PROTEIN FTSQ"/>
    <property type="match status" value="1"/>
</dbReference>
<dbReference type="InterPro" id="IPR045335">
    <property type="entry name" value="FtsQ_C_sf"/>
</dbReference>
<dbReference type="GO" id="GO:0090529">
    <property type="term" value="P:cell septum assembly"/>
    <property type="evidence" value="ECO:0007669"/>
    <property type="project" value="InterPro"/>
</dbReference>
<keyword evidence="8 9" id="KW-0131">Cell cycle</keyword>
<comment type="function">
    <text evidence="9">Essential cell division protein.</text>
</comment>
<dbReference type="Gene3D" id="3.40.50.11690">
    <property type="entry name" value="Cell division protein FtsQ/DivIB"/>
    <property type="match status" value="1"/>
</dbReference>
<keyword evidence="4 9" id="KW-0132">Cell division</keyword>
<evidence type="ECO:0000256" key="3">
    <source>
        <dbReference type="ARBA" id="ARBA00022519"/>
    </source>
</evidence>
<dbReference type="PROSITE" id="PS51779">
    <property type="entry name" value="POTRA"/>
    <property type="match status" value="1"/>
</dbReference>
<reference evidence="11" key="2">
    <citation type="submission" date="2020-09" db="EMBL/GenBank/DDBJ databases">
        <authorList>
            <person name="Sun Q."/>
            <person name="Zhou Y."/>
        </authorList>
    </citation>
    <scope>NUCLEOTIDE SEQUENCE</scope>
    <source>
        <strain evidence="11">CGMCC 1.15254</strain>
    </source>
</reference>
<name>A0A917BXA2_9PROT</name>
<feature type="transmembrane region" description="Helical" evidence="9">
    <location>
        <begin position="22"/>
        <end position="44"/>
    </location>
</feature>
<evidence type="ECO:0000256" key="1">
    <source>
        <dbReference type="ARBA" id="ARBA00004370"/>
    </source>
</evidence>
<organism evidence="11 12">
    <name type="scientific">Terasakiella brassicae</name>
    <dbReference type="NCBI Taxonomy" id="1634917"/>
    <lineage>
        <taxon>Bacteria</taxon>
        <taxon>Pseudomonadati</taxon>
        <taxon>Pseudomonadota</taxon>
        <taxon>Alphaproteobacteria</taxon>
        <taxon>Rhodospirillales</taxon>
        <taxon>Terasakiellaceae</taxon>
        <taxon>Terasakiella</taxon>
    </lineage>
</organism>
<keyword evidence="12" id="KW-1185">Reference proteome</keyword>
<comment type="caution">
    <text evidence="11">The sequence shown here is derived from an EMBL/GenBank/DDBJ whole genome shotgun (WGS) entry which is preliminary data.</text>
</comment>
<dbReference type="Proteomes" id="UP000632498">
    <property type="component" value="Unassembled WGS sequence"/>
</dbReference>
<sequence length="280" mass="31625">MRQLSVTSQNKRKRTQVWWKRATVRPLIFSAVMGIVAALLTYAVKTGLTDIASMRLERATLNATAKTGLTLRDVLVEGRENTPLKDLRAVVNLELDQPILDINPQVLRERIEALPWVATASVERQLPDILHIRLNEHRPIAMWQHDGTFSLINKEGDVILTGGDDIKVFSHLPLVVGEGAPEHSAQVLAILRSEPDLNKKVKAAVRVSDRRWDIAMENGAFIRLPEDNPEKAWSRLAVYNKENLLFDKKLTSIDMRLPDRIMVKIDDLETIRKPVGGQDT</sequence>
<evidence type="ECO:0000256" key="4">
    <source>
        <dbReference type="ARBA" id="ARBA00022618"/>
    </source>
</evidence>
<dbReference type="Gene3D" id="3.10.20.310">
    <property type="entry name" value="membrane protein fhac"/>
    <property type="match status" value="1"/>
</dbReference>
<dbReference type="AlphaFoldDB" id="A0A917BXA2"/>
<dbReference type="GO" id="GO:0043093">
    <property type="term" value="P:FtsZ-dependent cytokinesis"/>
    <property type="evidence" value="ECO:0007669"/>
    <property type="project" value="UniProtKB-UniRule"/>
</dbReference>
<dbReference type="EMBL" id="BMHV01000008">
    <property type="protein sequence ID" value="GGF61850.1"/>
    <property type="molecule type" value="Genomic_DNA"/>
</dbReference>
<dbReference type="InterPro" id="IPR026579">
    <property type="entry name" value="FtsQ"/>
</dbReference>
<evidence type="ECO:0000256" key="2">
    <source>
        <dbReference type="ARBA" id="ARBA00022475"/>
    </source>
</evidence>
<dbReference type="PANTHER" id="PTHR35851:SF1">
    <property type="entry name" value="CELL DIVISION PROTEIN FTSQ"/>
    <property type="match status" value="1"/>
</dbReference>
<comment type="subcellular location">
    <subcellularLocation>
        <location evidence="9">Cell inner membrane</location>
        <topology evidence="9">Single-pass type II membrane protein</topology>
    </subcellularLocation>
    <subcellularLocation>
        <location evidence="1">Membrane</location>
    </subcellularLocation>
    <text evidence="9">Localizes to the division septum.</text>
</comment>
<dbReference type="InterPro" id="IPR034746">
    <property type="entry name" value="POTRA"/>
</dbReference>
<dbReference type="Pfam" id="PF08478">
    <property type="entry name" value="POTRA_1"/>
    <property type="match status" value="1"/>
</dbReference>
<dbReference type="Pfam" id="PF03799">
    <property type="entry name" value="FtsQ_DivIB_C"/>
    <property type="match status" value="1"/>
</dbReference>
<dbReference type="GO" id="GO:0032153">
    <property type="term" value="C:cell division site"/>
    <property type="evidence" value="ECO:0007669"/>
    <property type="project" value="UniProtKB-UniRule"/>
</dbReference>
<protein>
    <recommendedName>
        <fullName evidence="9">Cell division protein FtsQ</fullName>
    </recommendedName>
</protein>
<accession>A0A917BXA2</accession>
<dbReference type="InterPro" id="IPR005548">
    <property type="entry name" value="Cell_div_FtsQ/DivIB_C"/>
</dbReference>